<dbReference type="PANTHER" id="PTHR43425:SF2">
    <property type="entry name" value="OXYGEN-INSENSITIVE NADPH NITROREDUCTASE"/>
    <property type="match status" value="1"/>
</dbReference>
<proteinExistence type="inferred from homology"/>
<dbReference type="PANTHER" id="PTHR43425">
    <property type="entry name" value="OXYGEN-INSENSITIVE NADPH NITROREDUCTASE"/>
    <property type="match status" value="1"/>
</dbReference>
<dbReference type="RefSeq" id="WP_263845369.1">
    <property type="nucleotide sequence ID" value="NZ_JALIEB010000012.1"/>
</dbReference>
<dbReference type="Pfam" id="PF00881">
    <property type="entry name" value="Nitroreductase"/>
    <property type="match status" value="1"/>
</dbReference>
<evidence type="ECO:0000256" key="4">
    <source>
        <dbReference type="ARBA" id="ARBA00023002"/>
    </source>
</evidence>
<keyword evidence="5" id="KW-0521">NADP</keyword>
<dbReference type="SUPFAM" id="SSF55469">
    <property type="entry name" value="FMN-dependent nitroreductase-like"/>
    <property type="match status" value="1"/>
</dbReference>
<protein>
    <submittedName>
        <fullName evidence="7">Nitroreductase family protein</fullName>
    </submittedName>
</protein>
<dbReference type="InterPro" id="IPR029479">
    <property type="entry name" value="Nitroreductase"/>
</dbReference>
<keyword evidence="3 5" id="KW-0288">FMN</keyword>
<dbReference type="Proteomes" id="UP001208690">
    <property type="component" value="Unassembled WGS sequence"/>
</dbReference>
<name>A0ABT3BHK6_9RHOB</name>
<dbReference type="PIRSF" id="PIRSF005426">
    <property type="entry name" value="Frp"/>
    <property type="match status" value="1"/>
</dbReference>
<evidence type="ECO:0000256" key="2">
    <source>
        <dbReference type="ARBA" id="ARBA00022630"/>
    </source>
</evidence>
<evidence type="ECO:0000313" key="7">
    <source>
        <dbReference type="EMBL" id="MCV3273049.1"/>
    </source>
</evidence>
<feature type="domain" description="Nitroreductase" evidence="6">
    <location>
        <begin position="34"/>
        <end position="188"/>
    </location>
</feature>
<reference evidence="7 8" key="1">
    <citation type="submission" date="2022-04" db="EMBL/GenBank/DDBJ databases">
        <title>Roseobacter sp. WL0113 is a bacterium isolated from neritic sediment.</title>
        <authorList>
            <person name="Wang L."/>
            <person name="He W."/>
            <person name="Zhang D.-F."/>
        </authorList>
    </citation>
    <scope>NUCLEOTIDE SEQUENCE [LARGE SCALE GENOMIC DNA]</scope>
    <source>
        <strain evidence="7 8">WL0113</strain>
    </source>
</reference>
<evidence type="ECO:0000256" key="1">
    <source>
        <dbReference type="ARBA" id="ARBA00008366"/>
    </source>
</evidence>
<sequence>MADASLPALFSKRFGDTPRVPAELADNAALKRLAGRASCRHFNDRTVDLDLLETLCAAALSAPSKSDLQQRDILIVTDADLRAALKSLLAAQQWIAEAPSMVVFLANNRRQRQIQAWHGQPFPNDHLDAFFNASLDAGIALATFLAAAEAAGLGCCPISTIRNHLPEVRDLLRLPDHVFPVAAMAVGHPAGPQRVSARLPLAATVHHNHFDDCTQAHVTAYDTRRLDRAEGPGWSEAKARMYAAPQRTDFGAFIRAIGFKLE</sequence>
<dbReference type="InterPro" id="IPR016446">
    <property type="entry name" value="Flavin_OxRdtase_Frp"/>
</dbReference>
<evidence type="ECO:0000256" key="5">
    <source>
        <dbReference type="PIRNR" id="PIRNR005426"/>
    </source>
</evidence>
<dbReference type="EMBL" id="JALIEB010000012">
    <property type="protein sequence ID" value="MCV3273049.1"/>
    <property type="molecule type" value="Genomic_DNA"/>
</dbReference>
<keyword evidence="8" id="KW-1185">Reference proteome</keyword>
<accession>A0ABT3BHK6</accession>
<keyword evidence="4 5" id="KW-0560">Oxidoreductase</keyword>
<keyword evidence="2 5" id="KW-0285">Flavoprotein</keyword>
<dbReference type="InterPro" id="IPR000415">
    <property type="entry name" value="Nitroreductase-like"/>
</dbReference>
<evidence type="ECO:0000256" key="3">
    <source>
        <dbReference type="ARBA" id="ARBA00022643"/>
    </source>
</evidence>
<organism evidence="7 8">
    <name type="scientific">Roseobacter sinensis</name>
    <dbReference type="NCBI Taxonomy" id="2931391"/>
    <lineage>
        <taxon>Bacteria</taxon>
        <taxon>Pseudomonadati</taxon>
        <taxon>Pseudomonadota</taxon>
        <taxon>Alphaproteobacteria</taxon>
        <taxon>Rhodobacterales</taxon>
        <taxon>Roseobacteraceae</taxon>
        <taxon>Roseobacter</taxon>
    </lineage>
</organism>
<comment type="caution">
    <text evidence="7">The sequence shown here is derived from an EMBL/GenBank/DDBJ whole genome shotgun (WGS) entry which is preliminary data.</text>
</comment>
<comment type="similarity">
    <text evidence="1 5">Belongs to the flavin oxidoreductase frp family.</text>
</comment>
<dbReference type="Gene3D" id="3.40.109.10">
    <property type="entry name" value="NADH Oxidase"/>
    <property type="match status" value="1"/>
</dbReference>
<evidence type="ECO:0000313" key="8">
    <source>
        <dbReference type="Proteomes" id="UP001208690"/>
    </source>
</evidence>
<evidence type="ECO:0000259" key="6">
    <source>
        <dbReference type="Pfam" id="PF00881"/>
    </source>
</evidence>
<gene>
    <name evidence="7" type="ORF">MUB52_16570</name>
</gene>